<gene>
    <name evidence="3" type="ORF">PFHG_02592</name>
</gene>
<dbReference type="OrthoDB" id="419290at2759"/>
<evidence type="ECO:0000256" key="2">
    <source>
        <dbReference type="SAM" id="SignalP"/>
    </source>
</evidence>
<keyword evidence="1" id="KW-0472">Membrane</keyword>
<feature type="transmembrane region" description="Helical" evidence="1">
    <location>
        <begin position="68"/>
        <end position="86"/>
    </location>
</feature>
<feature type="chain" id="PRO_5005572469" description="Phosphatidate cytidylyltransferase" evidence="2">
    <location>
        <begin position="23"/>
        <end position="236"/>
    </location>
</feature>
<sequence length="236" mass="27982">MNCFVLFVIVVALVTILDQCKQIPKFYARKFAHMLCGLLILMFDVSINGYRRGLPHNIRNIIQTDYRVYFIYLIAITSILRCFFYPFRFGVYKDKGIIVYNVIVSIFFFFKLPLYVLTPIFFADPMAAIVGRQFPNYAIYKKKTLHGTLTCFFVSLVTLFYVGNYWHILILSLSLSFLELFGGSFDNLLMCFPIFIYMTFFKEIKRKNRKNGKIWLFTLLTLYQEKKKKKKYISIK</sequence>
<reference evidence="3 4" key="1">
    <citation type="submission" date="2006-03" db="EMBL/GenBank/DDBJ databases">
        <title>Annotation of Plasmodium falciparum HB3.</title>
        <authorList>
            <consortium name="The Broad Institute Genome Sequencing Platform"/>
            <person name="Volkman S.K."/>
            <person name="Neafsey D.E."/>
            <person name="Dash A.P."/>
            <person name="Chitnis C.E."/>
            <person name="Hartl D.L."/>
            <person name="Young S.K."/>
            <person name="Zeng Q."/>
            <person name="Koehrsen M."/>
            <person name="Alvarado L."/>
            <person name="Berlin A."/>
            <person name="Borenstein D."/>
            <person name="Chapman S.B."/>
            <person name="Chen Z."/>
            <person name="Engels R."/>
            <person name="Freedman E."/>
            <person name="Gellesch M."/>
            <person name="Goldberg J."/>
            <person name="Griggs A."/>
            <person name="Gujja S."/>
            <person name="Heilman E.R."/>
            <person name="Heiman D.I."/>
            <person name="Howarth C."/>
            <person name="Jen D."/>
            <person name="Larson L."/>
            <person name="Mehta T."/>
            <person name="Neiman D."/>
            <person name="Park D."/>
            <person name="Pearson M."/>
            <person name="Roberts A."/>
            <person name="Saif S."/>
            <person name="Shea T."/>
            <person name="Shenoy N."/>
            <person name="Sisk P."/>
            <person name="Stolte C."/>
            <person name="Sykes S."/>
            <person name="Walk T."/>
            <person name="White J."/>
            <person name="Yandava C."/>
            <person name="Haas B."/>
            <person name="Henn M.R."/>
            <person name="Nusbaum C."/>
            <person name="Birren B."/>
        </authorList>
    </citation>
    <scope>NUCLEOTIDE SEQUENCE [LARGE SCALE GENOMIC DNA]</scope>
    <source>
        <strain evidence="3">HB3</strain>
    </source>
</reference>
<dbReference type="Proteomes" id="UP000054289">
    <property type="component" value="Unassembled WGS sequence"/>
</dbReference>
<keyword evidence="1" id="KW-1133">Transmembrane helix</keyword>
<name>A0A0L7KCQ2_PLAFX</name>
<feature type="transmembrane region" description="Helical" evidence="1">
    <location>
        <begin position="30"/>
        <end position="47"/>
    </location>
</feature>
<evidence type="ECO:0000256" key="1">
    <source>
        <dbReference type="SAM" id="Phobius"/>
    </source>
</evidence>
<evidence type="ECO:0000313" key="3">
    <source>
        <dbReference type="EMBL" id="KOB60860.1"/>
    </source>
</evidence>
<evidence type="ECO:0008006" key="5">
    <source>
        <dbReference type="Google" id="ProtNLM"/>
    </source>
</evidence>
<feature type="signal peptide" evidence="2">
    <location>
        <begin position="1"/>
        <end position="22"/>
    </location>
</feature>
<feature type="transmembrane region" description="Helical" evidence="1">
    <location>
        <begin position="144"/>
        <end position="168"/>
    </location>
</feature>
<organism evidence="3 4">
    <name type="scientific">Plasmodium falciparum (isolate HB3)</name>
    <dbReference type="NCBI Taxonomy" id="137071"/>
    <lineage>
        <taxon>Eukaryota</taxon>
        <taxon>Sar</taxon>
        <taxon>Alveolata</taxon>
        <taxon>Apicomplexa</taxon>
        <taxon>Aconoidasida</taxon>
        <taxon>Haemosporida</taxon>
        <taxon>Plasmodiidae</taxon>
        <taxon>Plasmodium</taxon>
        <taxon>Plasmodium (Laverania)</taxon>
    </lineage>
</organism>
<accession>A0A0L7KCQ2</accession>
<protein>
    <recommendedName>
        <fullName evidence="5">Phosphatidate cytidylyltransferase</fullName>
    </recommendedName>
</protein>
<dbReference type="AlphaFoldDB" id="A0A0L7KCQ2"/>
<keyword evidence="2" id="KW-0732">Signal</keyword>
<feature type="transmembrane region" description="Helical" evidence="1">
    <location>
        <begin position="180"/>
        <end position="200"/>
    </location>
</feature>
<dbReference type="OMA" id="FIYMMFF"/>
<evidence type="ECO:0000313" key="4">
    <source>
        <dbReference type="Proteomes" id="UP000054289"/>
    </source>
</evidence>
<keyword evidence="1" id="KW-0812">Transmembrane</keyword>
<reference evidence="4" key="2">
    <citation type="submission" date="2006-03" db="EMBL/GenBank/DDBJ databases">
        <title>The genome sequence of the Plasmodium falciparum HB3.</title>
        <authorList>
            <consortium name="The Broad Institute Genome Sequencing Platform"/>
            <person name="Birren B."/>
            <person name="Lander E."/>
            <person name="Galagan J."/>
            <person name="Nusbaum C."/>
            <person name="Devon K."/>
            <person name="Henn M."/>
            <person name="Jaffe D."/>
            <person name="Butler J."/>
            <person name="Alvarez P."/>
            <person name="Gnerre S."/>
            <person name="Grabherr M."/>
            <person name="Kleber M."/>
            <person name="Mauceli E."/>
            <person name="Brockman W."/>
            <person name="MacCallum I.A."/>
            <person name="Rounsley S."/>
            <person name="Young S."/>
            <person name="LaButti K."/>
            <person name="Pushparaj V."/>
            <person name="DeCaprio D."/>
            <person name="Crawford M."/>
            <person name="Koehrsen M."/>
            <person name="Engels R."/>
            <person name="Montgomery P."/>
            <person name="Pearson M."/>
            <person name="Howarth C."/>
            <person name="Larson L."/>
            <person name="Luoma S."/>
            <person name="White J."/>
            <person name="Kodira C."/>
            <person name="Zeng Q."/>
            <person name="Oleary S."/>
            <person name="Yandava C."/>
            <person name="Alvarado L."/>
            <person name="Wirth D."/>
            <person name="Volkman S."/>
            <person name="Hartl D."/>
        </authorList>
    </citation>
    <scope>NUCLEOTIDE SEQUENCE [LARGE SCALE GENOMIC DNA]</scope>
</reference>
<dbReference type="KEGG" id="pfh:PFHG_02592"/>
<dbReference type="EMBL" id="CH671978">
    <property type="protein sequence ID" value="KOB60860.1"/>
    <property type="molecule type" value="Genomic_DNA"/>
</dbReference>
<feature type="transmembrane region" description="Helical" evidence="1">
    <location>
        <begin position="98"/>
        <end position="123"/>
    </location>
</feature>
<proteinExistence type="predicted"/>